<evidence type="ECO:0000256" key="9">
    <source>
        <dbReference type="ARBA" id="ARBA00022723"/>
    </source>
</evidence>
<keyword evidence="7" id="KW-0808">Transferase</keyword>
<evidence type="ECO:0000313" key="22">
    <source>
        <dbReference type="Proteomes" id="UP000747542"/>
    </source>
</evidence>
<protein>
    <recommendedName>
        <fullName evidence="17 20">Alpha-1,3-mannosyl-glycoprotein 2-beta-N-acetylglucosaminyltransferase</fullName>
        <shortName evidence="20">GNT-I</shortName>
        <shortName evidence="20">GlcNAc-T I</shortName>
        <ecNumber evidence="17 20">2.4.1.101</ecNumber>
    </recommendedName>
    <alternativeName>
        <fullName evidence="18 20">N-glycosyl-oligosaccharide-glycoprotein N-acetylglucosaminyltransferase I</fullName>
    </alternativeName>
</protein>
<keyword evidence="22" id="KW-1185">Reference proteome</keyword>
<evidence type="ECO:0000313" key="21">
    <source>
        <dbReference type="EMBL" id="KAG7174647.1"/>
    </source>
</evidence>
<keyword evidence="13" id="KW-0472">Membrane</keyword>
<feature type="non-terminal residue" evidence="21">
    <location>
        <position position="1"/>
    </location>
</feature>
<evidence type="ECO:0000256" key="12">
    <source>
        <dbReference type="ARBA" id="ARBA00023034"/>
    </source>
</evidence>
<keyword evidence="10 20" id="KW-0735">Signal-anchor</keyword>
<comment type="cofactor">
    <cofactor evidence="20">
        <name>Mn(2+)</name>
        <dbReference type="ChEBI" id="CHEBI:29035"/>
    </cofactor>
    <text evidence="20">The cofactor is mostly bound to the substrate.</text>
</comment>
<keyword evidence="15 20" id="KW-0464">Manganese</keyword>
<dbReference type="EMBL" id="JAHLQT010007499">
    <property type="protein sequence ID" value="KAG7174647.1"/>
    <property type="molecule type" value="Genomic_DNA"/>
</dbReference>
<dbReference type="GO" id="GO:0000139">
    <property type="term" value="C:Golgi membrane"/>
    <property type="evidence" value="ECO:0007669"/>
    <property type="project" value="UniProtKB-SubCell"/>
</dbReference>
<dbReference type="CDD" id="cd02514">
    <property type="entry name" value="GT13_GLCNAC-TI"/>
    <property type="match status" value="1"/>
</dbReference>
<reference evidence="21" key="1">
    <citation type="journal article" date="2021" name="Sci. Adv.">
        <title>The American lobster genome reveals insights on longevity, neural, and immune adaptations.</title>
        <authorList>
            <person name="Polinski J.M."/>
            <person name="Zimin A.V."/>
            <person name="Clark K.F."/>
            <person name="Kohn A.B."/>
            <person name="Sadowski N."/>
            <person name="Timp W."/>
            <person name="Ptitsyn A."/>
            <person name="Khanna P."/>
            <person name="Romanova D.Y."/>
            <person name="Williams P."/>
            <person name="Greenwood S.J."/>
            <person name="Moroz L.L."/>
            <person name="Walt D.R."/>
            <person name="Bodnar A.G."/>
        </authorList>
    </citation>
    <scope>NUCLEOTIDE SEQUENCE</scope>
    <source>
        <strain evidence="21">GMGI-L3</strain>
    </source>
</reference>
<comment type="catalytic activity">
    <reaction evidence="19 20">
        <text>N(4)-(alpha-D-Man-(1-&gt;3)-[alpha-D-Man-(1-&gt;3)-[alpha-D-Man-(1-&gt;6)]-alpha-D-Man-(1-&gt;6)]-beta-D-Man-(1-&gt;4)-beta-D-GlcNAc-(1-&gt;4)-beta-D-GlcNAc)-L-asparaginyl-[protein] (N-glucan mannose isomer 5A1,2) + UDP-N-acetyl-alpha-D-glucosamine = N(4)-{beta-D-GlcNAc-(1-&gt;2)-alpha-D-Man-(1-&gt;3)-[alpha-D-Man-(1-&gt;3)-[alpha-D-Man-(1-&gt;6)]-alpha-D-Man-(1-&gt;6)]-beta-D-Man-(1-&gt;4)-beta-D-GlcNAc-(1-&gt;4)-beta-D-GlcNAc}-L-asparaginyl-[protein] + UDP + H(+)</text>
        <dbReference type="Rhea" id="RHEA:11456"/>
        <dbReference type="Rhea" id="RHEA-COMP:14367"/>
        <dbReference type="Rhea" id="RHEA-COMP:14368"/>
        <dbReference type="ChEBI" id="CHEBI:15378"/>
        <dbReference type="ChEBI" id="CHEBI:57705"/>
        <dbReference type="ChEBI" id="CHEBI:58223"/>
        <dbReference type="ChEBI" id="CHEBI:59087"/>
        <dbReference type="ChEBI" id="CHEBI:60625"/>
        <dbReference type="EC" id="2.4.1.101"/>
    </reaction>
</comment>
<evidence type="ECO:0000256" key="4">
    <source>
        <dbReference type="ARBA" id="ARBA00006492"/>
    </source>
</evidence>
<gene>
    <name evidence="21" type="primary">Mgat1-L</name>
    <name evidence="21" type="ORF">Hamer_G015782</name>
</gene>
<dbReference type="FunFam" id="3.90.550.10:FF:000055">
    <property type="entry name" value="Alpha-1,3-mannosyl-glycoprotein 2-beta-N-acetylglucosaminyltransferase"/>
    <property type="match status" value="1"/>
</dbReference>
<evidence type="ECO:0000256" key="11">
    <source>
        <dbReference type="ARBA" id="ARBA00022989"/>
    </source>
</evidence>
<evidence type="ECO:0000256" key="5">
    <source>
        <dbReference type="ARBA" id="ARBA00022490"/>
    </source>
</evidence>
<sequence>DLKVNEVECQTHPQLVCWPATTRSLVYPSQQILHILRPCVSALTGLCFLKISQSINQQLDKLEEELNGQLQFYNGLLEKLRILGHQQDINGGSDAVADSQGGQRPSSGSPLYNGPVLPVLLIACNRESAVRRSLDLLLKYRPSQDRFPIIVSQDCGHRPTREAIESYGDKIILIQQPDLSDIDVPLKERKFKGYFLIARHYRWALNQLFQKFNHEAVIIVEDDLDVAPDFFEYFSATYPILQSDPTLWCVSAWNDNGKANLVDVKNGTSILYRTDFFPGLGWMMTKELWDELGVKWPRSYWDDWVRAPEQRADRACIRPEVSRTRTFGKKGVSNGLFYEKHLKQIHLNDAYVPFSKMNLTYLLKEQYDPVFEQQVQSSQVVSIIDIKSDRLTKGNTYRLIYHTKDNFKKMTKALGLMDDFKAGVPRTGYKGVITFFYGGLRIFLSPSNNWKGYNPSWS</sequence>
<keyword evidence="8" id="KW-0812">Transmembrane</keyword>
<evidence type="ECO:0000256" key="16">
    <source>
        <dbReference type="ARBA" id="ARBA00037706"/>
    </source>
</evidence>
<dbReference type="FunFam" id="3.10.180.20:FF:000001">
    <property type="entry name" value="alpha-1,3-mannosyl-glycoprotein 2-beta-N-acetylglucosaminyltransferase"/>
    <property type="match status" value="1"/>
</dbReference>
<evidence type="ECO:0000256" key="15">
    <source>
        <dbReference type="ARBA" id="ARBA00023211"/>
    </source>
</evidence>
<dbReference type="Proteomes" id="UP000747542">
    <property type="component" value="Unassembled WGS sequence"/>
</dbReference>
<dbReference type="InterPro" id="IPR052261">
    <property type="entry name" value="Glycosyltransferase_13"/>
</dbReference>
<dbReference type="Gene3D" id="3.10.180.20">
    <property type="entry name" value="N-Acetylglucosaminyltransferase I, Domain 2"/>
    <property type="match status" value="1"/>
</dbReference>
<accession>A0A8J5TLI0</accession>
<evidence type="ECO:0000256" key="14">
    <source>
        <dbReference type="ARBA" id="ARBA00023157"/>
    </source>
</evidence>
<dbReference type="PANTHER" id="PTHR10468">
    <property type="entry name" value="PROTEIN O-LINKED-MANNOSE BETA-1,2-N-ACETYLGLUCOSAMINYLTRANSFERASE 1/ALPHA-1,3-MANNOSYL-GLYCOPROTEIN 2-BETA-N-ACETYLGLUCOSAMINYLTRANSFERASE"/>
    <property type="match status" value="1"/>
</dbReference>
<comment type="caution">
    <text evidence="21">The sequence shown here is derived from an EMBL/GenBank/DDBJ whole genome shotgun (WGS) entry which is preliminary data.</text>
</comment>
<comment type="function">
    <text evidence="16 20">Initiates complex N-linked carbohydrate formation. Essential for the conversion of high-mannose to hybrid and complex N-glycans.</text>
</comment>
<evidence type="ECO:0000256" key="2">
    <source>
        <dbReference type="ARBA" id="ARBA00004556"/>
    </source>
</evidence>
<comment type="similarity">
    <text evidence="4 20">Belongs to the glycosyltransferase 13 family.</text>
</comment>
<dbReference type="EC" id="2.4.1.101" evidence="17 20"/>
<comment type="pathway">
    <text evidence="3 20">Protein modification; protein glycosylation.</text>
</comment>
<evidence type="ECO:0000256" key="1">
    <source>
        <dbReference type="ARBA" id="ARBA00004323"/>
    </source>
</evidence>
<dbReference type="Pfam" id="PF03071">
    <property type="entry name" value="GNT-I"/>
    <property type="match status" value="1"/>
</dbReference>
<evidence type="ECO:0000256" key="13">
    <source>
        <dbReference type="ARBA" id="ARBA00023136"/>
    </source>
</evidence>
<keyword evidence="14" id="KW-1015">Disulfide bond</keyword>
<dbReference type="PANTHER" id="PTHR10468:SF0">
    <property type="entry name" value="ALPHA-1,3-MANNOSYL-GLYCOPROTEIN 2-BETA-N-ACETYLGLUCOSAMINYLTRANSFERASE"/>
    <property type="match status" value="1"/>
</dbReference>
<keyword evidence="6 20" id="KW-0328">Glycosyltransferase</keyword>
<dbReference type="GO" id="GO:0003827">
    <property type="term" value="F:alpha-1,3-mannosylglycoprotein 2-beta-N-acetylglucosaminyltransferase activity"/>
    <property type="evidence" value="ECO:0007669"/>
    <property type="project" value="UniProtKB-UniRule"/>
</dbReference>
<evidence type="ECO:0000256" key="8">
    <source>
        <dbReference type="ARBA" id="ARBA00022692"/>
    </source>
</evidence>
<evidence type="ECO:0000256" key="6">
    <source>
        <dbReference type="ARBA" id="ARBA00022676"/>
    </source>
</evidence>
<evidence type="ECO:0000256" key="19">
    <source>
        <dbReference type="ARBA" id="ARBA00049421"/>
    </source>
</evidence>
<proteinExistence type="inferred from homology"/>
<dbReference type="GO" id="GO:0006487">
    <property type="term" value="P:protein N-linked glycosylation"/>
    <property type="evidence" value="ECO:0007669"/>
    <property type="project" value="TreeGrafter"/>
</dbReference>
<dbReference type="GO" id="GO:0048471">
    <property type="term" value="C:perinuclear region of cytoplasm"/>
    <property type="evidence" value="ECO:0007669"/>
    <property type="project" value="UniProtKB-SubCell"/>
</dbReference>
<evidence type="ECO:0000256" key="18">
    <source>
        <dbReference type="ARBA" id="ARBA00041712"/>
    </source>
</evidence>
<dbReference type="InterPro" id="IPR029044">
    <property type="entry name" value="Nucleotide-diphossugar_trans"/>
</dbReference>
<name>A0A8J5TLI0_HOMAM</name>
<evidence type="ECO:0000256" key="7">
    <source>
        <dbReference type="ARBA" id="ARBA00022679"/>
    </source>
</evidence>
<dbReference type="UniPathway" id="UPA00378"/>
<dbReference type="Gene3D" id="3.90.550.10">
    <property type="entry name" value="Spore Coat Polysaccharide Biosynthesis Protein SpsA, Chain A"/>
    <property type="match status" value="1"/>
</dbReference>
<keyword evidence="5" id="KW-0963">Cytoplasm</keyword>
<evidence type="ECO:0000256" key="20">
    <source>
        <dbReference type="RuleBase" id="RU368119"/>
    </source>
</evidence>
<organism evidence="21 22">
    <name type="scientific">Homarus americanus</name>
    <name type="common">American lobster</name>
    <dbReference type="NCBI Taxonomy" id="6706"/>
    <lineage>
        <taxon>Eukaryota</taxon>
        <taxon>Metazoa</taxon>
        <taxon>Ecdysozoa</taxon>
        <taxon>Arthropoda</taxon>
        <taxon>Crustacea</taxon>
        <taxon>Multicrustacea</taxon>
        <taxon>Malacostraca</taxon>
        <taxon>Eumalacostraca</taxon>
        <taxon>Eucarida</taxon>
        <taxon>Decapoda</taxon>
        <taxon>Pleocyemata</taxon>
        <taxon>Astacidea</taxon>
        <taxon>Nephropoidea</taxon>
        <taxon>Nephropidae</taxon>
        <taxon>Homarus</taxon>
    </lineage>
</organism>
<evidence type="ECO:0000256" key="3">
    <source>
        <dbReference type="ARBA" id="ARBA00004922"/>
    </source>
</evidence>
<dbReference type="InterPro" id="IPR004139">
    <property type="entry name" value="Glyco_trans_13"/>
</dbReference>
<evidence type="ECO:0000256" key="17">
    <source>
        <dbReference type="ARBA" id="ARBA00038949"/>
    </source>
</evidence>
<comment type="subcellular location">
    <subcellularLocation>
        <location evidence="2">Cytoplasm</location>
        <location evidence="2">Perinuclear region</location>
    </subcellularLocation>
    <subcellularLocation>
        <location evidence="1 20">Golgi apparatus membrane</location>
        <topology evidence="1 20">Single-pass type II membrane protein</topology>
    </subcellularLocation>
</comment>
<evidence type="ECO:0000256" key="10">
    <source>
        <dbReference type="ARBA" id="ARBA00022968"/>
    </source>
</evidence>
<dbReference type="AlphaFoldDB" id="A0A8J5TLI0"/>
<dbReference type="GO" id="GO:0030145">
    <property type="term" value="F:manganese ion binding"/>
    <property type="evidence" value="ECO:0007669"/>
    <property type="project" value="UniProtKB-UniRule"/>
</dbReference>
<keyword evidence="12 20" id="KW-0333">Golgi apparatus</keyword>
<dbReference type="SUPFAM" id="SSF53448">
    <property type="entry name" value="Nucleotide-diphospho-sugar transferases"/>
    <property type="match status" value="1"/>
</dbReference>
<keyword evidence="9 20" id="KW-0479">Metal-binding</keyword>
<keyword evidence="11" id="KW-1133">Transmembrane helix</keyword>